<dbReference type="Proteomes" id="UP001163835">
    <property type="component" value="Unassembled WGS sequence"/>
</dbReference>
<keyword evidence="2" id="KW-1185">Reference proteome</keyword>
<feature type="non-terminal residue" evidence="1">
    <location>
        <position position="1"/>
    </location>
</feature>
<feature type="non-terminal residue" evidence="1">
    <location>
        <position position="151"/>
    </location>
</feature>
<reference evidence="1" key="1">
    <citation type="submission" date="2022-09" db="EMBL/GenBank/DDBJ databases">
        <title>A Global Phylogenomic Analysis of the Shiitake Genus Lentinula.</title>
        <authorList>
            <consortium name="DOE Joint Genome Institute"/>
            <person name="Sierra-Patev S."/>
            <person name="Min B."/>
            <person name="Naranjo-Ortiz M."/>
            <person name="Looney B."/>
            <person name="Konkel Z."/>
            <person name="Slot J.C."/>
            <person name="Sakamoto Y."/>
            <person name="Steenwyk J.L."/>
            <person name="Rokas A."/>
            <person name="Carro J."/>
            <person name="Camarero S."/>
            <person name="Ferreira P."/>
            <person name="Molpeceres G."/>
            <person name="Ruiz-Duenas F.J."/>
            <person name="Serrano A."/>
            <person name="Henrissat B."/>
            <person name="Drula E."/>
            <person name="Hughes K.W."/>
            <person name="Mata J.L."/>
            <person name="Ishikawa N.K."/>
            <person name="Vargas-Isla R."/>
            <person name="Ushijima S."/>
            <person name="Smith C.A."/>
            <person name="Ahrendt S."/>
            <person name="Andreopoulos W."/>
            <person name="He G."/>
            <person name="Labutti K."/>
            <person name="Lipzen A."/>
            <person name="Ng V."/>
            <person name="Riley R."/>
            <person name="Sandor L."/>
            <person name="Barry K."/>
            <person name="Martinez A.T."/>
            <person name="Xiao Y."/>
            <person name="Gibbons J.G."/>
            <person name="Terashima K."/>
            <person name="Grigoriev I.V."/>
            <person name="Hibbett D.S."/>
        </authorList>
    </citation>
    <scope>NUCLEOTIDE SEQUENCE</scope>
    <source>
        <strain evidence="1">TMI1499</strain>
    </source>
</reference>
<name>A0ACC1THM1_9AGAR</name>
<accession>A0ACC1THM1</accession>
<proteinExistence type="predicted"/>
<organism evidence="1 2">
    <name type="scientific">Lentinula aff. lateritia</name>
    <dbReference type="NCBI Taxonomy" id="2804960"/>
    <lineage>
        <taxon>Eukaryota</taxon>
        <taxon>Fungi</taxon>
        <taxon>Dikarya</taxon>
        <taxon>Basidiomycota</taxon>
        <taxon>Agaricomycotina</taxon>
        <taxon>Agaricomycetes</taxon>
        <taxon>Agaricomycetidae</taxon>
        <taxon>Agaricales</taxon>
        <taxon>Marasmiineae</taxon>
        <taxon>Omphalotaceae</taxon>
        <taxon>Lentinula</taxon>
    </lineage>
</organism>
<protein>
    <submittedName>
        <fullName evidence="1">Uncharacterized protein</fullName>
    </submittedName>
</protein>
<evidence type="ECO:0000313" key="1">
    <source>
        <dbReference type="EMBL" id="KAJ3804030.1"/>
    </source>
</evidence>
<sequence>SKLLGPEQDPNIVEYPSICIDTDIVEEIARHDFPASSLRRIILTAGKILPEDSLSVHTDELCQFPTLESLLPHLLAYFSILASCLHTSGNPSASFMFMNRTYSYTASLVEMASQFEWSHVLEYHTLYMNKRQHEMRRGNYSGWGPVDLDIF</sequence>
<dbReference type="EMBL" id="MU796385">
    <property type="protein sequence ID" value="KAJ3804030.1"/>
    <property type="molecule type" value="Genomic_DNA"/>
</dbReference>
<evidence type="ECO:0000313" key="2">
    <source>
        <dbReference type="Proteomes" id="UP001163835"/>
    </source>
</evidence>
<gene>
    <name evidence="1" type="ORF">F5876DRAFT_13476</name>
</gene>
<comment type="caution">
    <text evidence="1">The sequence shown here is derived from an EMBL/GenBank/DDBJ whole genome shotgun (WGS) entry which is preliminary data.</text>
</comment>